<dbReference type="EMBL" id="VRMN01000010">
    <property type="protein sequence ID" value="KAA8492148.1"/>
    <property type="molecule type" value="Genomic_DNA"/>
</dbReference>
<dbReference type="GO" id="GO:0005634">
    <property type="term" value="C:nucleus"/>
    <property type="evidence" value="ECO:0007669"/>
    <property type="project" value="TreeGrafter"/>
</dbReference>
<protein>
    <submittedName>
        <fullName evidence="4">Putative RNA-binding protein</fullName>
    </submittedName>
</protein>
<dbReference type="GO" id="GO:0005737">
    <property type="term" value="C:cytoplasm"/>
    <property type="evidence" value="ECO:0007669"/>
    <property type="project" value="TreeGrafter"/>
</dbReference>
<dbReference type="OrthoDB" id="1049195at2759"/>
<feature type="domain" description="RRM" evidence="3">
    <location>
        <begin position="107"/>
        <end position="185"/>
    </location>
</feature>
<dbReference type="SUPFAM" id="SSF54928">
    <property type="entry name" value="RNA-binding domain, RBD"/>
    <property type="match status" value="2"/>
</dbReference>
<dbReference type="FunFam" id="3.30.70.330:FF:000034">
    <property type="entry name" value="heterogeneous nuclear ribonucleoprotein M isoform X1"/>
    <property type="match status" value="1"/>
</dbReference>
<evidence type="ECO:0000259" key="3">
    <source>
        <dbReference type="PROSITE" id="PS50102"/>
    </source>
</evidence>
<dbReference type="PANTHER" id="PTHR23003">
    <property type="entry name" value="RNA RECOGNITION MOTIF RRM DOMAIN CONTAINING PROTEIN"/>
    <property type="match status" value="1"/>
</dbReference>
<dbReference type="InterPro" id="IPR035979">
    <property type="entry name" value="RBD_domain_sf"/>
</dbReference>
<dbReference type="Proteomes" id="UP000324585">
    <property type="component" value="Unassembled WGS sequence"/>
</dbReference>
<dbReference type="CDD" id="cd00590">
    <property type="entry name" value="RRM_SF"/>
    <property type="match status" value="1"/>
</dbReference>
<name>A0A5J4YLM3_PORPP</name>
<dbReference type="OMA" id="PAKGCRV"/>
<accession>A0A5J4YLM3</accession>
<organism evidence="4 5">
    <name type="scientific">Porphyridium purpureum</name>
    <name type="common">Red alga</name>
    <name type="synonym">Porphyridium cruentum</name>
    <dbReference type="NCBI Taxonomy" id="35688"/>
    <lineage>
        <taxon>Eukaryota</taxon>
        <taxon>Rhodophyta</taxon>
        <taxon>Bangiophyceae</taxon>
        <taxon>Porphyridiales</taxon>
        <taxon>Porphyridiaceae</taxon>
        <taxon>Porphyridium</taxon>
    </lineage>
</organism>
<dbReference type="PROSITE" id="PS50102">
    <property type="entry name" value="RRM"/>
    <property type="match status" value="2"/>
</dbReference>
<dbReference type="InterPro" id="IPR000504">
    <property type="entry name" value="RRM_dom"/>
</dbReference>
<proteinExistence type="predicted"/>
<keyword evidence="5" id="KW-1185">Reference proteome</keyword>
<dbReference type="SMART" id="SM00360">
    <property type="entry name" value="RRM"/>
    <property type="match status" value="2"/>
</dbReference>
<evidence type="ECO:0000256" key="2">
    <source>
        <dbReference type="PROSITE-ProRule" id="PRU00176"/>
    </source>
</evidence>
<evidence type="ECO:0000256" key="1">
    <source>
        <dbReference type="ARBA" id="ARBA00022884"/>
    </source>
</evidence>
<dbReference type="Pfam" id="PF00076">
    <property type="entry name" value="RRM_1"/>
    <property type="match status" value="2"/>
</dbReference>
<evidence type="ECO:0000313" key="5">
    <source>
        <dbReference type="Proteomes" id="UP000324585"/>
    </source>
</evidence>
<dbReference type="InterPro" id="IPR012677">
    <property type="entry name" value="Nucleotide-bd_a/b_plait_sf"/>
</dbReference>
<dbReference type="PANTHER" id="PTHR23003:SF3">
    <property type="entry name" value="FI21236P1-RELATED"/>
    <property type="match status" value="1"/>
</dbReference>
<comment type="caution">
    <text evidence="4">The sequence shown here is derived from an EMBL/GenBank/DDBJ whole genome shotgun (WGS) entry which is preliminary data.</text>
</comment>
<keyword evidence="1 2" id="KW-0694">RNA-binding</keyword>
<dbReference type="AlphaFoldDB" id="A0A5J4YLM3"/>
<reference evidence="5" key="1">
    <citation type="journal article" date="2019" name="Nat. Commun.">
        <title>Expansion of phycobilisome linker gene families in mesophilic red algae.</title>
        <authorList>
            <person name="Lee J."/>
            <person name="Kim D."/>
            <person name="Bhattacharya D."/>
            <person name="Yoon H.S."/>
        </authorList>
    </citation>
    <scope>NUCLEOTIDE SEQUENCE [LARGE SCALE GENOMIC DNA]</scope>
    <source>
        <strain evidence="5">CCMP 1328</strain>
    </source>
</reference>
<dbReference type="GO" id="GO:0003729">
    <property type="term" value="F:mRNA binding"/>
    <property type="evidence" value="ECO:0007669"/>
    <property type="project" value="TreeGrafter"/>
</dbReference>
<gene>
    <name evidence="4" type="ORF">FVE85_3586</name>
</gene>
<dbReference type="Gene3D" id="3.30.70.330">
    <property type="match status" value="2"/>
</dbReference>
<evidence type="ECO:0000313" key="4">
    <source>
        <dbReference type="EMBL" id="KAA8492148.1"/>
    </source>
</evidence>
<feature type="domain" description="RRM" evidence="3">
    <location>
        <begin position="14"/>
        <end position="84"/>
    </location>
</feature>
<dbReference type="InterPro" id="IPR050374">
    <property type="entry name" value="RRT5_SRSF_SR"/>
</dbReference>
<sequence>MEVAGEGAAGAPNTRVFVGNLSWETRWQGLKDHMRAAGNVSHAEVFIDASGRSAGCGVVEYETPEEADAAIHTLTDSQLDGRAIFFGAPGGGGGGFNRDRFEQEKGRKVVVLNLPFTCRWQHLKDIFRTSGGNVIRADIIMGQDGRSKGIGTVLFETEEEAQRAIDEMNGAEVDGRLIEVRMDRGPQPRRDQA</sequence>
<dbReference type="GO" id="GO:1990904">
    <property type="term" value="C:ribonucleoprotein complex"/>
    <property type="evidence" value="ECO:0007669"/>
    <property type="project" value="TreeGrafter"/>
</dbReference>